<dbReference type="AlphaFoldDB" id="A0A9Q8YZU7"/>
<proteinExistence type="predicted"/>
<sequence length="343" mass="38191">MYVLMKPVDGLCSLFNVPGDEVFYFSEFRDLTKASEPRPRNWNALVKQVSLSGKAAATPKNTANSTAVVMVDPAVAFANEVLALSSSFSIKKDPWILQELRKTLDQACATPLNSYPNIDALVNQNEGNDEGDKDDQQKPIRRSAWSAEETLQELKRRWPQTAQMVTPRLLETIRNGLDECEDFKIQAHEVQPLLRLAACLEEEPGAASNSKVAAAWVSSAVMAMRAARFNVKDPGHLPRTSIRDGSFPALLSATVDALKIVRDNNRAHSQALRQRLGNNTILESPATLWEMFGNTQDDDAARGLYEAWCRLVLKQFENTANVIDPQLEHILWNFSGCAMMFAI</sequence>
<reference evidence="2" key="1">
    <citation type="submission" date="2021-12" db="EMBL/GenBank/DDBJ databases">
        <title>Curvularia clavata genome.</title>
        <authorList>
            <person name="Cao Y."/>
        </authorList>
    </citation>
    <scope>NUCLEOTIDE SEQUENCE</scope>
    <source>
        <strain evidence="2">Yc1106</strain>
    </source>
</reference>
<name>A0A9Q8YZU7_CURCL</name>
<protein>
    <submittedName>
        <fullName evidence="2">Uncharacterized protein</fullName>
    </submittedName>
</protein>
<keyword evidence="3" id="KW-1185">Reference proteome</keyword>
<feature type="region of interest" description="Disordered" evidence="1">
    <location>
        <begin position="121"/>
        <end position="140"/>
    </location>
</feature>
<evidence type="ECO:0000313" key="3">
    <source>
        <dbReference type="Proteomes" id="UP001056012"/>
    </source>
</evidence>
<organism evidence="2 3">
    <name type="scientific">Curvularia clavata</name>
    <dbReference type="NCBI Taxonomy" id="95742"/>
    <lineage>
        <taxon>Eukaryota</taxon>
        <taxon>Fungi</taxon>
        <taxon>Dikarya</taxon>
        <taxon>Ascomycota</taxon>
        <taxon>Pezizomycotina</taxon>
        <taxon>Dothideomycetes</taxon>
        <taxon>Pleosporomycetidae</taxon>
        <taxon>Pleosporales</taxon>
        <taxon>Pleosporineae</taxon>
        <taxon>Pleosporaceae</taxon>
        <taxon>Curvularia</taxon>
    </lineage>
</organism>
<dbReference type="EMBL" id="CP089274">
    <property type="protein sequence ID" value="USP73094.1"/>
    <property type="molecule type" value="Genomic_DNA"/>
</dbReference>
<evidence type="ECO:0000313" key="2">
    <source>
        <dbReference type="EMBL" id="USP73094.1"/>
    </source>
</evidence>
<evidence type="ECO:0000256" key="1">
    <source>
        <dbReference type="SAM" id="MobiDB-lite"/>
    </source>
</evidence>
<dbReference type="VEuPathDB" id="FungiDB:yc1106_00368"/>
<gene>
    <name evidence="2" type="ORF">yc1106_00368</name>
</gene>
<accession>A0A9Q8YZU7</accession>
<dbReference type="OrthoDB" id="3542716at2759"/>
<dbReference type="Proteomes" id="UP001056012">
    <property type="component" value="Chromosome 1"/>
</dbReference>